<dbReference type="PROSITE" id="PS50850">
    <property type="entry name" value="MFS"/>
    <property type="match status" value="1"/>
</dbReference>
<dbReference type="Gene3D" id="1.20.1250.20">
    <property type="entry name" value="MFS general substrate transporter like domains"/>
    <property type="match status" value="1"/>
</dbReference>
<accession>A0A7V6DQC7</accession>
<sequence>MSKKRLLVTVALAAFMATMDTSLVSVGLPQIAASLATSVAAISWVMVAYLLANASLQIMVGRLADLAAAGRLFMAGVTLFAAASGLAGLSPGFLFLIACRVAQGVGGAMMLGVSPKLITLAFREGDRGFALGIFSAGFASGATMGAPLGGLILTYLSWRALFVVNLALGVVLLVIGTRVLKKFQAPQAWKWQTLDLWGGVILTATLALFILTLTGVRDHGLMTVHNLLGFLLAGAGLVLLIITERRQPNPLLHRELWLRCDFIKGIFGVLLAFACVMGSFFLLPFFLVQVFNFPPTMVGLMLAILAISNVIMAFLGGHLADRIGNLIVLRTGLAFIFAGLFFLGTATPRTAILRLAGSLALTGMGLGLFSAPNLNEILHGVPPKLMGLAASTSAVMKNLGALLGVIALVAALGWESKEHVTLISAVHFSAAHFQRAFWLAAGLGALNFLVNLLPRRTGER</sequence>
<dbReference type="PANTHER" id="PTHR42718">
    <property type="entry name" value="MAJOR FACILITATOR SUPERFAMILY MULTIDRUG TRANSPORTER MFSC"/>
    <property type="match status" value="1"/>
</dbReference>
<feature type="transmembrane region" description="Helical" evidence="7">
    <location>
        <begin position="129"/>
        <end position="150"/>
    </location>
</feature>
<dbReference type="GO" id="GO:0005886">
    <property type="term" value="C:plasma membrane"/>
    <property type="evidence" value="ECO:0007669"/>
    <property type="project" value="UniProtKB-SubCell"/>
</dbReference>
<dbReference type="EMBL" id="DTGR01000159">
    <property type="protein sequence ID" value="HHS29976.1"/>
    <property type="molecule type" value="Genomic_DNA"/>
</dbReference>
<dbReference type="SUPFAM" id="SSF103473">
    <property type="entry name" value="MFS general substrate transporter"/>
    <property type="match status" value="1"/>
</dbReference>
<keyword evidence="4 7" id="KW-0812">Transmembrane</keyword>
<name>A0A7V6DQC7_9BACT</name>
<dbReference type="AlphaFoldDB" id="A0A7V6DQC7"/>
<evidence type="ECO:0000313" key="9">
    <source>
        <dbReference type="EMBL" id="HHS29976.1"/>
    </source>
</evidence>
<dbReference type="PRINTS" id="PR01036">
    <property type="entry name" value="TCRTETB"/>
</dbReference>
<comment type="subcellular location">
    <subcellularLocation>
        <location evidence="1">Cell membrane</location>
        <topology evidence="1">Multi-pass membrane protein</topology>
    </subcellularLocation>
</comment>
<keyword evidence="2" id="KW-0813">Transport</keyword>
<feature type="transmembrane region" description="Helical" evidence="7">
    <location>
        <begin position="35"/>
        <end position="56"/>
    </location>
</feature>
<feature type="transmembrane region" description="Helical" evidence="7">
    <location>
        <begin position="196"/>
        <end position="216"/>
    </location>
</feature>
<evidence type="ECO:0000256" key="6">
    <source>
        <dbReference type="ARBA" id="ARBA00023136"/>
    </source>
</evidence>
<dbReference type="InterPro" id="IPR020846">
    <property type="entry name" value="MFS_dom"/>
</dbReference>
<feature type="transmembrane region" description="Helical" evidence="7">
    <location>
        <begin position="395"/>
        <end position="414"/>
    </location>
</feature>
<feature type="transmembrane region" description="Helical" evidence="7">
    <location>
        <begin position="327"/>
        <end position="346"/>
    </location>
</feature>
<keyword evidence="6 7" id="KW-0472">Membrane</keyword>
<evidence type="ECO:0000256" key="1">
    <source>
        <dbReference type="ARBA" id="ARBA00004651"/>
    </source>
</evidence>
<evidence type="ECO:0000256" key="4">
    <source>
        <dbReference type="ARBA" id="ARBA00022692"/>
    </source>
</evidence>
<evidence type="ECO:0000256" key="7">
    <source>
        <dbReference type="SAM" id="Phobius"/>
    </source>
</evidence>
<evidence type="ECO:0000256" key="5">
    <source>
        <dbReference type="ARBA" id="ARBA00022989"/>
    </source>
</evidence>
<feature type="transmembrane region" description="Helical" evidence="7">
    <location>
        <begin position="352"/>
        <end position="374"/>
    </location>
</feature>
<feature type="transmembrane region" description="Helical" evidence="7">
    <location>
        <begin position="436"/>
        <end position="454"/>
    </location>
</feature>
<feature type="domain" description="Major facilitator superfamily (MFS) profile" evidence="8">
    <location>
        <begin position="6"/>
        <end position="459"/>
    </location>
</feature>
<dbReference type="GO" id="GO:0022857">
    <property type="term" value="F:transmembrane transporter activity"/>
    <property type="evidence" value="ECO:0007669"/>
    <property type="project" value="InterPro"/>
</dbReference>
<organism evidence="9">
    <name type="scientific">Desulfobacca acetoxidans</name>
    <dbReference type="NCBI Taxonomy" id="60893"/>
    <lineage>
        <taxon>Bacteria</taxon>
        <taxon>Pseudomonadati</taxon>
        <taxon>Thermodesulfobacteriota</taxon>
        <taxon>Desulfobaccia</taxon>
        <taxon>Desulfobaccales</taxon>
        <taxon>Desulfobaccaceae</taxon>
        <taxon>Desulfobacca</taxon>
    </lineage>
</organism>
<comment type="caution">
    <text evidence="9">The sequence shown here is derived from an EMBL/GenBank/DDBJ whole genome shotgun (WGS) entry which is preliminary data.</text>
</comment>
<protein>
    <submittedName>
        <fullName evidence="9">MFS transporter</fullName>
    </submittedName>
</protein>
<feature type="transmembrane region" description="Helical" evidence="7">
    <location>
        <begin position="293"/>
        <end position="315"/>
    </location>
</feature>
<feature type="transmembrane region" description="Helical" evidence="7">
    <location>
        <begin position="68"/>
        <end position="87"/>
    </location>
</feature>
<dbReference type="PANTHER" id="PTHR42718:SF46">
    <property type="entry name" value="BLR6921 PROTEIN"/>
    <property type="match status" value="1"/>
</dbReference>
<dbReference type="Gene3D" id="1.20.1720.10">
    <property type="entry name" value="Multidrug resistance protein D"/>
    <property type="match status" value="1"/>
</dbReference>
<evidence type="ECO:0000256" key="3">
    <source>
        <dbReference type="ARBA" id="ARBA00022475"/>
    </source>
</evidence>
<feature type="transmembrane region" description="Helical" evidence="7">
    <location>
        <begin position="262"/>
        <end position="287"/>
    </location>
</feature>
<keyword evidence="3" id="KW-1003">Cell membrane</keyword>
<reference evidence="9" key="1">
    <citation type="journal article" date="2020" name="mSystems">
        <title>Genome- and Community-Level Interaction Insights into Carbon Utilization and Element Cycling Functions of Hydrothermarchaeota in Hydrothermal Sediment.</title>
        <authorList>
            <person name="Zhou Z."/>
            <person name="Liu Y."/>
            <person name="Xu W."/>
            <person name="Pan J."/>
            <person name="Luo Z.H."/>
            <person name="Li M."/>
        </authorList>
    </citation>
    <scope>NUCLEOTIDE SEQUENCE [LARGE SCALE GENOMIC DNA]</scope>
    <source>
        <strain evidence="9">SpSt-767</strain>
    </source>
</reference>
<keyword evidence="5 7" id="KW-1133">Transmembrane helix</keyword>
<feature type="transmembrane region" description="Helical" evidence="7">
    <location>
        <begin position="222"/>
        <end position="242"/>
    </location>
</feature>
<dbReference type="InterPro" id="IPR011701">
    <property type="entry name" value="MFS"/>
</dbReference>
<dbReference type="CDD" id="cd17321">
    <property type="entry name" value="MFS_MMR_MDR_like"/>
    <property type="match status" value="1"/>
</dbReference>
<feature type="transmembrane region" description="Helical" evidence="7">
    <location>
        <begin position="156"/>
        <end position="175"/>
    </location>
</feature>
<feature type="transmembrane region" description="Helical" evidence="7">
    <location>
        <begin position="93"/>
        <end position="117"/>
    </location>
</feature>
<proteinExistence type="predicted"/>
<dbReference type="InterPro" id="IPR036259">
    <property type="entry name" value="MFS_trans_sf"/>
</dbReference>
<evidence type="ECO:0000256" key="2">
    <source>
        <dbReference type="ARBA" id="ARBA00022448"/>
    </source>
</evidence>
<gene>
    <name evidence="9" type="ORF">ENV52_09795</name>
</gene>
<dbReference type="Pfam" id="PF07690">
    <property type="entry name" value="MFS_1"/>
    <property type="match status" value="1"/>
</dbReference>
<evidence type="ECO:0000259" key="8">
    <source>
        <dbReference type="PROSITE" id="PS50850"/>
    </source>
</evidence>